<dbReference type="OrthoDB" id="7236at2157"/>
<dbReference type="Proteomes" id="UP000321408">
    <property type="component" value="Chromosome"/>
</dbReference>
<dbReference type="SUPFAM" id="SSF46548">
    <property type="entry name" value="alpha-helical ferredoxin"/>
    <property type="match status" value="1"/>
</dbReference>
<dbReference type="AlphaFoldDB" id="A0A5B9DDF6"/>
<dbReference type="InterPro" id="IPR017896">
    <property type="entry name" value="4Fe4S_Fe-S-bd"/>
</dbReference>
<sequence length="395" mass="45097">MKYRKMGSLDWEVSALGFGAMRLPMLKEGDTEKVDVQEAIRIIRYGIDNGINYVDTAWPYHGGESEKIVGQALKDGYREKVKLVSKLPMWEVNKAEDFDIFLSKQLEKLQTDHLDIYLFHGLTKNRFKKLKNLNLIEKMEQAREKGLIHHIGFSFHDTREVFKEIIDFYHWDMAQIQHNYIDIEYQASIEGLQYAANKGIAVVIMEPIKGGKLANPTPGVTEILEKSAIKRSPVDWALQFLWNKKEVSVVLSGMGSYQMVKENVKSASNSGIGLLTPSEKETLKQLAVAFRKVLKIPCTTCGYCLPCPNGVNIPGSLGYINELAWGRKRKELETWYNFMAKTEEELKERPNEGNASFCIKCGECLEKCPQSIDIPTELEKINEIFGNGKTFEEFY</sequence>
<dbReference type="CDD" id="cd19096">
    <property type="entry name" value="AKR_Fe-S_oxidoreductase"/>
    <property type="match status" value="1"/>
</dbReference>
<evidence type="ECO:0000259" key="1">
    <source>
        <dbReference type="PROSITE" id="PS51379"/>
    </source>
</evidence>
<dbReference type="InterPro" id="IPR023210">
    <property type="entry name" value="NADP_OxRdtase_dom"/>
</dbReference>
<dbReference type="Pfam" id="PF13187">
    <property type="entry name" value="Fer4_9"/>
    <property type="match status" value="1"/>
</dbReference>
<dbReference type="InterPro" id="IPR053135">
    <property type="entry name" value="AKR2_Oxidoreductase"/>
</dbReference>
<dbReference type="KEGG" id="psyt:DSAG12_02737"/>
<dbReference type="PANTHER" id="PTHR43312:SF2">
    <property type="entry name" value="OXIDOREDUCTASE"/>
    <property type="match status" value="1"/>
</dbReference>
<keyword evidence="3" id="KW-1185">Reference proteome</keyword>
<dbReference type="GO" id="GO:0016491">
    <property type="term" value="F:oxidoreductase activity"/>
    <property type="evidence" value="ECO:0007669"/>
    <property type="project" value="UniProtKB-ARBA"/>
</dbReference>
<dbReference type="InterPro" id="IPR017900">
    <property type="entry name" value="4Fe4S_Fe_S_CS"/>
</dbReference>
<dbReference type="GeneID" id="41330717"/>
<dbReference type="InterPro" id="IPR036812">
    <property type="entry name" value="NAD(P)_OxRdtase_dom_sf"/>
</dbReference>
<name>A0A5B9DDF6_9ARCH</name>
<evidence type="ECO:0000313" key="2">
    <source>
        <dbReference type="EMBL" id="QEE16907.1"/>
    </source>
</evidence>
<gene>
    <name evidence="2" type="ORF">DSAG12_02737</name>
</gene>
<organism evidence="2 3">
    <name type="scientific">Promethearchaeum syntrophicum</name>
    <dbReference type="NCBI Taxonomy" id="2594042"/>
    <lineage>
        <taxon>Archaea</taxon>
        <taxon>Promethearchaeati</taxon>
        <taxon>Promethearchaeota</taxon>
        <taxon>Promethearchaeia</taxon>
        <taxon>Promethearchaeales</taxon>
        <taxon>Promethearchaeaceae</taxon>
        <taxon>Promethearchaeum</taxon>
    </lineage>
</organism>
<evidence type="ECO:0000313" key="3">
    <source>
        <dbReference type="Proteomes" id="UP000321408"/>
    </source>
</evidence>
<dbReference type="SUPFAM" id="SSF51430">
    <property type="entry name" value="NAD(P)-linked oxidoreductase"/>
    <property type="match status" value="1"/>
</dbReference>
<dbReference type="Pfam" id="PF00248">
    <property type="entry name" value="Aldo_ket_red"/>
    <property type="match status" value="1"/>
</dbReference>
<protein>
    <submittedName>
        <fullName evidence="2">Aldo/keto reductase</fullName>
    </submittedName>
</protein>
<proteinExistence type="predicted"/>
<reference evidence="2 3" key="1">
    <citation type="journal article" date="2020" name="Nature">
        <title>Isolation of an archaeon at the prokaryote-eukaryote interface.</title>
        <authorList>
            <person name="Imachi H."/>
            <person name="Nobu M.K."/>
            <person name="Nakahara N."/>
            <person name="Morono Y."/>
            <person name="Ogawara M."/>
            <person name="Takaki Y."/>
            <person name="Takano Y."/>
            <person name="Uematsu K."/>
            <person name="Ikuta T."/>
            <person name="Ito M."/>
            <person name="Matsui Y."/>
            <person name="Miyazaki M."/>
            <person name="Murata K."/>
            <person name="Saito Y."/>
            <person name="Sakai S."/>
            <person name="Song C."/>
            <person name="Tasumi E."/>
            <person name="Yamanaka Y."/>
            <person name="Yamaguchi T."/>
            <person name="Kamagata Y."/>
            <person name="Tamaki H."/>
            <person name="Takai K."/>
        </authorList>
    </citation>
    <scope>NUCLEOTIDE SEQUENCE [LARGE SCALE GENOMIC DNA]</scope>
    <source>
        <strain evidence="2 3">MK-D1</strain>
    </source>
</reference>
<feature type="domain" description="4Fe-4S ferredoxin-type" evidence="1">
    <location>
        <begin position="348"/>
        <end position="377"/>
    </location>
</feature>
<accession>A0A5B9DDF6</accession>
<dbReference type="PROSITE" id="PS51379">
    <property type="entry name" value="4FE4S_FER_2"/>
    <property type="match status" value="1"/>
</dbReference>
<dbReference type="PANTHER" id="PTHR43312">
    <property type="entry name" value="D-THREO-ALDOSE 1-DEHYDROGENASE"/>
    <property type="match status" value="1"/>
</dbReference>
<reference evidence="2 3" key="2">
    <citation type="journal article" date="2024" name="Int. J. Syst. Evol. Microbiol.">
        <title>Promethearchaeum syntrophicum gen. nov., sp. nov., an anaerobic, obligately syntrophic archaeon, the first isolate of the lineage 'Asgard' archaea, and proposal of the new archaeal phylum Promethearchaeota phyl. nov. and kingdom Promethearchaeati regn. nov.</title>
        <authorList>
            <person name="Imachi H."/>
            <person name="Nobu M.K."/>
            <person name="Kato S."/>
            <person name="Takaki Y."/>
            <person name="Miyazaki M."/>
            <person name="Miyata M."/>
            <person name="Ogawara M."/>
            <person name="Saito Y."/>
            <person name="Sakai S."/>
            <person name="Tahara Y.O."/>
            <person name="Takano Y."/>
            <person name="Tasumi E."/>
            <person name="Uematsu K."/>
            <person name="Yoshimura T."/>
            <person name="Itoh T."/>
            <person name="Ohkuma M."/>
            <person name="Takai K."/>
        </authorList>
    </citation>
    <scope>NUCLEOTIDE SEQUENCE [LARGE SCALE GENOMIC DNA]</scope>
    <source>
        <strain evidence="2 3">MK-D1</strain>
    </source>
</reference>
<dbReference type="Gene3D" id="3.20.20.100">
    <property type="entry name" value="NADP-dependent oxidoreductase domain"/>
    <property type="match status" value="1"/>
</dbReference>
<dbReference type="RefSeq" id="WP_147663833.1">
    <property type="nucleotide sequence ID" value="NZ_CP042905.2"/>
</dbReference>
<dbReference type="EMBL" id="CP042905">
    <property type="protein sequence ID" value="QEE16907.1"/>
    <property type="molecule type" value="Genomic_DNA"/>
</dbReference>
<dbReference type="PROSITE" id="PS00198">
    <property type="entry name" value="4FE4S_FER_1"/>
    <property type="match status" value="1"/>
</dbReference>